<evidence type="ECO:0000313" key="21">
    <source>
        <dbReference type="Proteomes" id="UP000011750"/>
    </source>
</evidence>
<dbReference type="Proteomes" id="UP000011750">
    <property type="component" value="Chromosome A03"/>
</dbReference>
<evidence type="ECO:0000256" key="15">
    <source>
        <dbReference type="ARBA" id="ARBA00023180"/>
    </source>
</evidence>
<feature type="transmembrane region" description="Helical" evidence="17">
    <location>
        <begin position="310"/>
        <end position="335"/>
    </location>
</feature>
<dbReference type="STRING" id="51351.M4DM74"/>
<keyword evidence="10" id="KW-0418">Kinase</keyword>
<dbReference type="CDD" id="cd14066">
    <property type="entry name" value="STKc_IRAK"/>
    <property type="match status" value="1"/>
</dbReference>
<keyword evidence="3" id="KW-0723">Serine/threonine-protein kinase</keyword>
<accession>M4DM74</accession>
<evidence type="ECO:0000259" key="19">
    <source>
        <dbReference type="PROSITE" id="PS50011"/>
    </source>
</evidence>
<feature type="binding site" evidence="16">
    <location>
        <position position="438"/>
    </location>
    <ligand>
        <name>ATP</name>
        <dbReference type="ChEBI" id="CHEBI:30616"/>
    </ligand>
</feature>
<dbReference type="PROSITE" id="PS00108">
    <property type="entry name" value="PROTEIN_KINASE_ST"/>
    <property type="match status" value="1"/>
</dbReference>
<comment type="subcellular location">
    <subcellularLocation>
        <location evidence="1">Membrane</location>
        <topology evidence="1">Single-pass membrane protein</topology>
    </subcellularLocation>
</comment>
<evidence type="ECO:0000256" key="17">
    <source>
        <dbReference type="SAM" id="Phobius"/>
    </source>
</evidence>
<keyword evidence="6 17" id="KW-0812">Transmembrane</keyword>
<dbReference type="EnsemblPlants" id="Bra017606.1">
    <property type="protein sequence ID" value="Bra017606.1-P"/>
    <property type="gene ID" value="Bra017606"/>
</dbReference>
<organism evidence="20 21">
    <name type="scientific">Brassica campestris</name>
    <name type="common">Field mustard</name>
    <dbReference type="NCBI Taxonomy" id="3711"/>
    <lineage>
        <taxon>Eukaryota</taxon>
        <taxon>Viridiplantae</taxon>
        <taxon>Streptophyta</taxon>
        <taxon>Embryophyta</taxon>
        <taxon>Tracheophyta</taxon>
        <taxon>Spermatophyta</taxon>
        <taxon>Magnoliopsida</taxon>
        <taxon>eudicotyledons</taxon>
        <taxon>Gunneridae</taxon>
        <taxon>Pentapetalae</taxon>
        <taxon>rosids</taxon>
        <taxon>malvids</taxon>
        <taxon>Brassicales</taxon>
        <taxon>Brassicaceae</taxon>
        <taxon>Brassiceae</taxon>
        <taxon>Brassica</taxon>
    </lineage>
</organism>
<keyword evidence="13 17" id="KW-0472">Membrane</keyword>
<dbReference type="AlphaFoldDB" id="M4DM74"/>
<evidence type="ECO:0000256" key="9">
    <source>
        <dbReference type="ARBA" id="ARBA00022741"/>
    </source>
</evidence>
<dbReference type="InParanoid" id="M4DM74"/>
<dbReference type="PANTHER" id="PTHR47986:SF4">
    <property type="entry name" value="PROTEIN KINASE DOMAIN-CONTAINING PROTEIN"/>
    <property type="match status" value="1"/>
</dbReference>
<dbReference type="FunFam" id="3.80.10.10:FF:000129">
    <property type="entry name" value="Leucine-rich repeat receptor-like kinase"/>
    <property type="match status" value="2"/>
</dbReference>
<dbReference type="Gene3D" id="3.30.200.20">
    <property type="entry name" value="Phosphorylase Kinase, domain 1"/>
    <property type="match status" value="1"/>
</dbReference>
<proteinExistence type="inferred from homology"/>
<keyword evidence="5" id="KW-0808">Transferase</keyword>
<keyword evidence="7 18" id="KW-0732">Signal</keyword>
<reference evidence="20 21" key="2">
    <citation type="journal article" date="2018" name="Hortic Res">
        <title>Improved Brassica rapa reference genome by single-molecule sequencing and chromosome conformation capture technologies.</title>
        <authorList>
            <person name="Zhang L."/>
            <person name="Cai X."/>
            <person name="Wu J."/>
            <person name="Liu M."/>
            <person name="Grob S."/>
            <person name="Cheng F."/>
            <person name="Liang J."/>
            <person name="Cai C."/>
            <person name="Liu Z."/>
            <person name="Liu B."/>
            <person name="Wang F."/>
            <person name="Li S."/>
            <person name="Liu F."/>
            <person name="Li X."/>
            <person name="Cheng L."/>
            <person name="Yang W."/>
            <person name="Li M.H."/>
            <person name="Grossniklaus U."/>
            <person name="Zheng H."/>
            <person name="Wang X."/>
        </authorList>
    </citation>
    <scope>NUCLEOTIDE SEQUENCE [LARGE SCALE GENOMIC DNA]</scope>
    <source>
        <strain evidence="20 21">cv. Chiifu-401-42</strain>
    </source>
</reference>
<dbReference type="GO" id="GO:0007165">
    <property type="term" value="P:signal transduction"/>
    <property type="evidence" value="ECO:0000318"/>
    <property type="project" value="GO_Central"/>
</dbReference>
<dbReference type="GO" id="GO:0010928">
    <property type="term" value="P:regulation of auxin mediated signaling pathway"/>
    <property type="evidence" value="ECO:0000318"/>
    <property type="project" value="GO_Central"/>
</dbReference>
<keyword evidence="8" id="KW-0677">Repeat</keyword>
<dbReference type="Pfam" id="PF08263">
    <property type="entry name" value="LRRNT_2"/>
    <property type="match status" value="2"/>
</dbReference>
<evidence type="ECO:0000256" key="2">
    <source>
        <dbReference type="ARBA" id="ARBA00008684"/>
    </source>
</evidence>
<dbReference type="InterPro" id="IPR052422">
    <property type="entry name" value="Auxin_Ser/Thr_Kinase"/>
</dbReference>
<dbReference type="SMART" id="SM00220">
    <property type="entry name" value="S_TKc"/>
    <property type="match status" value="1"/>
</dbReference>
<dbReference type="InterPro" id="IPR017441">
    <property type="entry name" value="Protein_kinase_ATP_BS"/>
</dbReference>
<dbReference type="InterPro" id="IPR000719">
    <property type="entry name" value="Prot_kinase_dom"/>
</dbReference>
<dbReference type="InterPro" id="IPR032675">
    <property type="entry name" value="LRR_dom_sf"/>
</dbReference>
<dbReference type="InterPro" id="IPR008271">
    <property type="entry name" value="Ser/Thr_kinase_AS"/>
</dbReference>
<protein>
    <recommendedName>
        <fullName evidence="19">Protein kinase domain-containing protein</fullName>
    </recommendedName>
</protein>
<dbReference type="GO" id="GO:0016020">
    <property type="term" value="C:membrane"/>
    <property type="evidence" value="ECO:0007669"/>
    <property type="project" value="UniProtKB-SubCell"/>
</dbReference>
<keyword evidence="4" id="KW-0433">Leucine-rich repeat</keyword>
<evidence type="ECO:0000313" key="20">
    <source>
        <dbReference type="EnsemblPlants" id="Bra017606.1-P"/>
    </source>
</evidence>
<evidence type="ECO:0000256" key="13">
    <source>
        <dbReference type="ARBA" id="ARBA00023136"/>
    </source>
</evidence>
<name>M4DM74_BRACM</name>
<evidence type="ECO:0000256" key="7">
    <source>
        <dbReference type="ARBA" id="ARBA00022729"/>
    </source>
</evidence>
<dbReference type="Pfam" id="PF07714">
    <property type="entry name" value="PK_Tyr_Ser-Thr"/>
    <property type="match status" value="1"/>
</dbReference>
<evidence type="ECO:0000256" key="16">
    <source>
        <dbReference type="PROSITE-ProRule" id="PRU10141"/>
    </source>
</evidence>
<evidence type="ECO:0000256" key="4">
    <source>
        <dbReference type="ARBA" id="ARBA00022614"/>
    </source>
</evidence>
<evidence type="ECO:0000256" key="12">
    <source>
        <dbReference type="ARBA" id="ARBA00022989"/>
    </source>
</evidence>
<dbReference type="GO" id="GO:0004675">
    <property type="term" value="F:transmembrane receptor protein serine/threonine kinase activity"/>
    <property type="evidence" value="ECO:0000318"/>
    <property type="project" value="GO_Central"/>
</dbReference>
<evidence type="ECO:0000256" key="18">
    <source>
        <dbReference type="SAM" id="SignalP"/>
    </source>
</evidence>
<feature type="chain" id="PRO_5004051045" description="Protein kinase domain-containing protein" evidence="18">
    <location>
        <begin position="32"/>
        <end position="717"/>
    </location>
</feature>
<evidence type="ECO:0000256" key="1">
    <source>
        <dbReference type="ARBA" id="ARBA00004167"/>
    </source>
</evidence>
<dbReference type="HOGENOM" id="CLU_000288_114_6_1"/>
<keyword evidence="21" id="KW-1185">Reference proteome</keyword>
<dbReference type="eggNOG" id="ENOG502QPQ4">
    <property type="taxonomic scope" value="Eukaryota"/>
</dbReference>
<evidence type="ECO:0000256" key="10">
    <source>
        <dbReference type="ARBA" id="ARBA00022777"/>
    </source>
</evidence>
<dbReference type="InterPro" id="IPR011009">
    <property type="entry name" value="Kinase-like_dom_sf"/>
</dbReference>
<dbReference type="FunFam" id="1.10.510.10:FF:000095">
    <property type="entry name" value="protein STRUBBELIG-RECEPTOR FAMILY 8"/>
    <property type="match status" value="1"/>
</dbReference>
<evidence type="ECO:0000256" key="8">
    <source>
        <dbReference type="ARBA" id="ARBA00022737"/>
    </source>
</evidence>
<evidence type="ECO:0000256" key="11">
    <source>
        <dbReference type="ARBA" id="ARBA00022840"/>
    </source>
</evidence>
<sequence length="717" mass="79901">MCLIGSIPLTLPSSTTRLFWICLCLSVLVNASLEDEGPDYLAMAALRASLHRPNDIDWTSSDYCTWTELDCDNNSRVTGIRLSNKGFAGSLPPELVNLTALQVFEITGNQISGIIPTGFTELQSLQVVSLSSNLLQGPTPNFNSMVRVEMSLGTNTFCLDSPGSPCDPVVQTLLSIAGGFNYPLEFAKSWKGNNPCRDWFGITCKEGRIVAFGVPFRQLPGSISPGFGDLDSLLLIDLSYNHLAGTIPVEITKLKELRLLDVSYNQLHGKLPEFKIKNGKPVINTKGNLEIGTDISPGVPSRKGNMNIKILVGSLTASLVVVLLVVAGFIVYLVYKMKKDLMQSSEHIEIDMAEQNEIEMLEHNEIEMREHHEITMAEHNEIIENKAIPMQILRVATNNFGVENLLGGGGFGSVYRGTLQDGRDIAVKKMDQADFAGKGLKEFESEVTVLTKVHHRNLVSLYGYSIEGNDRLVVYQYMPQGTLSKHLFHWSDHSLRPLDWTTRLSIALDVARAVEYLHTLALQSQSYIHRDLKPPNILLGDDLRAKVSDFGLVTATEEGRESVKTKCRGTPGYMAPEYLDGRVTRKIDVYSFGVILMELITGKKATDHSRAEDDIHITTWFRKMLREEETFSEAIDGNIIANQETQRTIYEVAKLARQCCTRTPEQRPDMAQVVSFLSSLIERWEPSGEIQDFDENTVSSDMRAEWENIVKGNSSMV</sequence>
<dbReference type="SUPFAM" id="SSF52058">
    <property type="entry name" value="L domain-like"/>
    <property type="match status" value="1"/>
</dbReference>
<feature type="signal peptide" evidence="18">
    <location>
        <begin position="1"/>
        <end position="31"/>
    </location>
</feature>
<reference evidence="20" key="3">
    <citation type="submission" date="2023-03" db="UniProtKB">
        <authorList>
            <consortium name="EnsemblPlants"/>
        </authorList>
    </citation>
    <scope>IDENTIFICATION</scope>
    <source>
        <strain evidence="20">cv. Chiifu-401-42</strain>
    </source>
</reference>
<keyword evidence="11 16" id="KW-0067">ATP-binding</keyword>
<keyword evidence="14" id="KW-0675">Receptor</keyword>
<keyword evidence="9 16" id="KW-0547">Nucleotide-binding</keyword>
<evidence type="ECO:0000256" key="3">
    <source>
        <dbReference type="ARBA" id="ARBA00022527"/>
    </source>
</evidence>
<evidence type="ECO:0000256" key="5">
    <source>
        <dbReference type="ARBA" id="ARBA00022679"/>
    </source>
</evidence>
<dbReference type="Gramene" id="Bra017606.1">
    <property type="protein sequence ID" value="Bra017606.1-P"/>
    <property type="gene ID" value="Bra017606"/>
</dbReference>
<dbReference type="Gene3D" id="1.10.510.10">
    <property type="entry name" value="Transferase(Phosphotransferase) domain 1"/>
    <property type="match status" value="1"/>
</dbReference>
<feature type="domain" description="Protein kinase" evidence="19">
    <location>
        <begin position="400"/>
        <end position="681"/>
    </location>
</feature>
<keyword evidence="12 17" id="KW-1133">Transmembrane helix</keyword>
<keyword evidence="15" id="KW-0325">Glycoprotein</keyword>
<dbReference type="PROSITE" id="PS00107">
    <property type="entry name" value="PROTEIN_KINASE_ATP"/>
    <property type="match status" value="1"/>
</dbReference>
<dbReference type="FunFam" id="3.30.200.20:FF:000162">
    <property type="entry name" value="Adenine nucleotide alpha hydrolase-like domain kinase"/>
    <property type="match status" value="1"/>
</dbReference>
<dbReference type="Gene3D" id="3.80.10.10">
    <property type="entry name" value="Ribonuclease Inhibitor"/>
    <property type="match status" value="2"/>
</dbReference>
<dbReference type="PANTHER" id="PTHR47986">
    <property type="entry name" value="OSJNBA0070M12.3 PROTEIN"/>
    <property type="match status" value="1"/>
</dbReference>
<dbReference type="PROSITE" id="PS50011">
    <property type="entry name" value="PROTEIN_KINASE_DOM"/>
    <property type="match status" value="1"/>
</dbReference>
<dbReference type="InterPro" id="IPR013210">
    <property type="entry name" value="LRR_N_plant-typ"/>
</dbReference>
<evidence type="ECO:0000256" key="14">
    <source>
        <dbReference type="ARBA" id="ARBA00023170"/>
    </source>
</evidence>
<dbReference type="SUPFAM" id="SSF56112">
    <property type="entry name" value="Protein kinase-like (PK-like)"/>
    <property type="match status" value="1"/>
</dbReference>
<evidence type="ECO:0000256" key="6">
    <source>
        <dbReference type="ARBA" id="ARBA00022692"/>
    </source>
</evidence>
<dbReference type="InterPro" id="IPR001245">
    <property type="entry name" value="Ser-Thr/Tyr_kinase_cat_dom"/>
</dbReference>
<reference evidence="20 21" key="1">
    <citation type="journal article" date="2011" name="Nat. Genet.">
        <title>The genome of the mesopolyploid crop species Brassica rapa.</title>
        <authorList>
            <consortium name="Brassica rapa Genome Sequencing Project Consortium"/>
            <person name="Wang X."/>
            <person name="Wang H."/>
            <person name="Wang J."/>
            <person name="Sun R."/>
            <person name="Wu J."/>
            <person name="Liu S."/>
            <person name="Bai Y."/>
            <person name="Mun J.H."/>
            <person name="Bancroft I."/>
            <person name="Cheng F."/>
            <person name="Huang S."/>
            <person name="Li X."/>
            <person name="Hua W."/>
            <person name="Wang J."/>
            <person name="Wang X."/>
            <person name="Freeling M."/>
            <person name="Pires J.C."/>
            <person name="Paterson A.H."/>
            <person name="Chalhoub B."/>
            <person name="Wang B."/>
            <person name="Hayward A."/>
            <person name="Sharpe A.G."/>
            <person name="Park B.S."/>
            <person name="Weisshaar B."/>
            <person name="Liu B."/>
            <person name="Li B."/>
            <person name="Liu B."/>
            <person name="Tong C."/>
            <person name="Song C."/>
            <person name="Duran C."/>
            <person name="Peng C."/>
            <person name="Geng C."/>
            <person name="Koh C."/>
            <person name="Lin C."/>
            <person name="Edwards D."/>
            <person name="Mu D."/>
            <person name="Shen D."/>
            <person name="Soumpourou E."/>
            <person name="Li F."/>
            <person name="Fraser F."/>
            <person name="Conant G."/>
            <person name="Lassalle G."/>
            <person name="King G.J."/>
            <person name="Bonnema G."/>
            <person name="Tang H."/>
            <person name="Wang H."/>
            <person name="Belcram H."/>
            <person name="Zhou H."/>
            <person name="Hirakawa H."/>
            <person name="Abe H."/>
            <person name="Guo H."/>
            <person name="Wang H."/>
            <person name="Jin H."/>
            <person name="Parkin I.A."/>
            <person name="Batley J."/>
            <person name="Kim J.S."/>
            <person name="Just J."/>
            <person name="Li J."/>
            <person name="Xu J."/>
            <person name="Deng J."/>
            <person name="Kim J.A."/>
            <person name="Li J."/>
            <person name="Yu J."/>
            <person name="Meng J."/>
            <person name="Wang J."/>
            <person name="Min J."/>
            <person name="Poulain J."/>
            <person name="Wang J."/>
            <person name="Hatakeyama K."/>
            <person name="Wu K."/>
            <person name="Wang L."/>
            <person name="Fang L."/>
            <person name="Trick M."/>
            <person name="Links M.G."/>
            <person name="Zhao M."/>
            <person name="Jin M."/>
            <person name="Ramchiary N."/>
            <person name="Drou N."/>
            <person name="Berkman P.J."/>
            <person name="Cai Q."/>
            <person name="Huang Q."/>
            <person name="Li R."/>
            <person name="Tabata S."/>
            <person name="Cheng S."/>
            <person name="Zhang S."/>
            <person name="Zhang S."/>
            <person name="Huang S."/>
            <person name="Sato S."/>
            <person name="Sun S."/>
            <person name="Kwon S.J."/>
            <person name="Choi S.R."/>
            <person name="Lee T.H."/>
            <person name="Fan W."/>
            <person name="Zhao X."/>
            <person name="Tan X."/>
            <person name="Xu X."/>
            <person name="Wang Y."/>
            <person name="Qiu Y."/>
            <person name="Yin Y."/>
            <person name="Li Y."/>
            <person name="Du Y."/>
            <person name="Liao Y."/>
            <person name="Lim Y."/>
            <person name="Narusaka Y."/>
            <person name="Wang Y."/>
            <person name="Wang Z."/>
            <person name="Li Z."/>
            <person name="Wang Z."/>
            <person name="Xiong Z."/>
            <person name="Zhang Z."/>
        </authorList>
    </citation>
    <scope>NUCLEOTIDE SEQUENCE [LARGE SCALE GENOMIC DNA]</scope>
    <source>
        <strain evidence="20 21">cv. Chiifu-401-42</strain>
    </source>
</reference>
<dbReference type="GO" id="GO:0005524">
    <property type="term" value="F:ATP binding"/>
    <property type="evidence" value="ECO:0007669"/>
    <property type="project" value="UniProtKB-UniRule"/>
</dbReference>
<comment type="similarity">
    <text evidence="2">Belongs to the protein kinase superfamily. Ser/Thr protein kinase family.</text>
</comment>